<sequence length="36" mass="4513">MAMAGNHLRSRLRRRALSRWPFWVMREWSAQIWRLS</sequence>
<proteinExistence type="predicted"/>
<dbReference type="AlphaFoldDB" id="A0A0A8Y5A9"/>
<dbReference type="EMBL" id="GBRH01278768">
    <property type="protein sequence ID" value="JAD19127.1"/>
    <property type="molecule type" value="Transcribed_RNA"/>
</dbReference>
<accession>A0A0A8Y5A9</accession>
<reference evidence="1" key="2">
    <citation type="journal article" date="2015" name="Data Brief">
        <title>Shoot transcriptome of the giant reed, Arundo donax.</title>
        <authorList>
            <person name="Barrero R.A."/>
            <person name="Guerrero F.D."/>
            <person name="Moolhuijzen P."/>
            <person name="Goolsby J.A."/>
            <person name="Tidwell J."/>
            <person name="Bellgard S.E."/>
            <person name="Bellgard M.I."/>
        </authorList>
    </citation>
    <scope>NUCLEOTIDE SEQUENCE</scope>
    <source>
        <tissue evidence="1">Shoot tissue taken approximately 20 cm above the soil surface</tissue>
    </source>
</reference>
<protein>
    <submittedName>
        <fullName evidence="1">Uncharacterized protein</fullName>
    </submittedName>
</protein>
<organism evidence="1">
    <name type="scientific">Arundo donax</name>
    <name type="common">Giant reed</name>
    <name type="synonym">Donax arundinaceus</name>
    <dbReference type="NCBI Taxonomy" id="35708"/>
    <lineage>
        <taxon>Eukaryota</taxon>
        <taxon>Viridiplantae</taxon>
        <taxon>Streptophyta</taxon>
        <taxon>Embryophyta</taxon>
        <taxon>Tracheophyta</taxon>
        <taxon>Spermatophyta</taxon>
        <taxon>Magnoliopsida</taxon>
        <taxon>Liliopsida</taxon>
        <taxon>Poales</taxon>
        <taxon>Poaceae</taxon>
        <taxon>PACMAD clade</taxon>
        <taxon>Arundinoideae</taxon>
        <taxon>Arundineae</taxon>
        <taxon>Arundo</taxon>
    </lineage>
</organism>
<reference evidence="1" key="1">
    <citation type="submission" date="2014-09" db="EMBL/GenBank/DDBJ databases">
        <authorList>
            <person name="Magalhaes I.L.F."/>
            <person name="Oliveira U."/>
            <person name="Santos F.R."/>
            <person name="Vidigal T.H.D.A."/>
            <person name="Brescovit A.D."/>
            <person name="Santos A.J."/>
        </authorList>
    </citation>
    <scope>NUCLEOTIDE SEQUENCE</scope>
    <source>
        <tissue evidence="1">Shoot tissue taken approximately 20 cm above the soil surface</tissue>
    </source>
</reference>
<evidence type="ECO:0000313" key="1">
    <source>
        <dbReference type="EMBL" id="JAD19127.1"/>
    </source>
</evidence>
<name>A0A0A8Y5A9_ARUDO</name>